<dbReference type="EMBL" id="VDLY02000003">
    <property type="protein sequence ID" value="KAB8168910.1"/>
    <property type="molecule type" value="Genomic_DNA"/>
</dbReference>
<dbReference type="SUPFAM" id="SSF56524">
    <property type="entry name" value="Oxidoreductase molybdopterin-binding domain"/>
    <property type="match status" value="1"/>
</dbReference>
<organism evidence="4 5">
    <name type="scientific">Streptomyces mimosae</name>
    <dbReference type="NCBI Taxonomy" id="2586635"/>
    <lineage>
        <taxon>Bacteria</taxon>
        <taxon>Bacillati</taxon>
        <taxon>Actinomycetota</taxon>
        <taxon>Actinomycetes</taxon>
        <taxon>Kitasatosporales</taxon>
        <taxon>Streptomycetaceae</taxon>
        <taxon>Streptomyces</taxon>
    </lineage>
</organism>
<dbReference type="PANTHER" id="PTHR43032:SF2">
    <property type="entry name" value="BLL0505 PROTEIN"/>
    <property type="match status" value="1"/>
</dbReference>
<feature type="transmembrane region" description="Helical" evidence="2">
    <location>
        <begin position="143"/>
        <end position="162"/>
    </location>
</feature>
<dbReference type="CDD" id="cd00321">
    <property type="entry name" value="SO_family_Moco"/>
    <property type="match status" value="1"/>
</dbReference>
<dbReference type="Gene3D" id="3.90.420.10">
    <property type="entry name" value="Oxidoreductase, molybdopterin-binding domain"/>
    <property type="match status" value="1"/>
</dbReference>
<dbReference type="InterPro" id="IPR036374">
    <property type="entry name" value="OxRdtase_Mopterin-bd_sf"/>
</dbReference>
<feature type="domain" description="Oxidoreductase molybdopterin-binding" evidence="3">
    <location>
        <begin position="245"/>
        <end position="376"/>
    </location>
</feature>
<comment type="caution">
    <text evidence="4">The sequence shown here is derived from an EMBL/GenBank/DDBJ whole genome shotgun (WGS) entry which is preliminary data.</text>
</comment>
<evidence type="ECO:0000313" key="5">
    <source>
        <dbReference type="Proteomes" id="UP000314251"/>
    </source>
</evidence>
<accession>A0A5N6ALX2</accession>
<feature type="region of interest" description="Disordered" evidence="1">
    <location>
        <begin position="208"/>
        <end position="228"/>
    </location>
</feature>
<keyword evidence="2" id="KW-0812">Transmembrane</keyword>
<evidence type="ECO:0000259" key="3">
    <source>
        <dbReference type="Pfam" id="PF00174"/>
    </source>
</evidence>
<keyword evidence="2" id="KW-1133">Transmembrane helix</keyword>
<protein>
    <submittedName>
        <fullName evidence="4">Molybdopterin-dependent oxidoreductase</fullName>
    </submittedName>
</protein>
<proteinExistence type="predicted"/>
<evidence type="ECO:0000256" key="1">
    <source>
        <dbReference type="SAM" id="MobiDB-lite"/>
    </source>
</evidence>
<feature type="transmembrane region" description="Helical" evidence="2">
    <location>
        <begin position="21"/>
        <end position="44"/>
    </location>
</feature>
<evidence type="ECO:0000256" key="2">
    <source>
        <dbReference type="SAM" id="Phobius"/>
    </source>
</evidence>
<feature type="transmembrane region" description="Helical" evidence="2">
    <location>
        <begin position="107"/>
        <end position="131"/>
    </location>
</feature>
<keyword evidence="2" id="KW-0472">Membrane</keyword>
<dbReference type="AlphaFoldDB" id="A0A5N6ALX2"/>
<dbReference type="InterPro" id="IPR000572">
    <property type="entry name" value="OxRdtase_Mopterin-bd_dom"/>
</dbReference>
<sequence length="377" mass="40706">MPAPPLPRFSERLHDARTATAVGRWLGLGVLVCFLTGLVSHGVQTPPGWLAPLLPTRPVWGYRVTQGLHVACGIALVPLLLVKLWVVYPRLFVWPPVRSVANALDRLSIAVLVSAALLEVLLGLTNITQWYPWPFPFKPVHWALAWVLAGSLLLHVGVRLGLVVAGWRRVAGDPVEADRRSLLRGMGAGVAAVTLTTVGQTATPLRPLNLLAPRDPEPGTAGTTQGLPINRSAAAAGVDAAELTSPDWRLTVVGEREERLSLGALRALPQHTERLPIACVEGWSASAEWTGVRLSDLLRRVGAAEGASVRVVSAQRSGGYRVMEMPAGYVRDPLTLLALRVNGEVLSLDHGFPARIIAPNRPGVWQTKWVARIEVLR</sequence>
<gene>
    <name evidence="4" type="ORF">FH607_005730</name>
</gene>
<reference evidence="4" key="1">
    <citation type="submission" date="2019-10" db="EMBL/GenBank/DDBJ databases">
        <title>Nonomuraea sp. nov., isolated from Phyllanthus amarus.</title>
        <authorList>
            <person name="Klykleung N."/>
            <person name="Tanasupawat S."/>
        </authorList>
    </citation>
    <scope>NUCLEOTIDE SEQUENCE [LARGE SCALE GENOMIC DNA]</scope>
    <source>
        <strain evidence="4">3MP-10</strain>
    </source>
</reference>
<dbReference type="PANTHER" id="PTHR43032">
    <property type="entry name" value="PROTEIN-METHIONINE-SULFOXIDE REDUCTASE"/>
    <property type="match status" value="1"/>
</dbReference>
<evidence type="ECO:0000313" key="4">
    <source>
        <dbReference type="EMBL" id="KAB8168910.1"/>
    </source>
</evidence>
<keyword evidence="5" id="KW-1185">Reference proteome</keyword>
<dbReference type="OrthoDB" id="5241952at2"/>
<dbReference type="Pfam" id="PF00174">
    <property type="entry name" value="Oxidored_molyb"/>
    <property type="match status" value="1"/>
</dbReference>
<name>A0A5N6ALX2_9ACTN</name>
<feature type="transmembrane region" description="Helical" evidence="2">
    <location>
        <begin position="64"/>
        <end position="86"/>
    </location>
</feature>
<dbReference type="Proteomes" id="UP000314251">
    <property type="component" value="Unassembled WGS sequence"/>
</dbReference>